<feature type="domain" description="Inosine/uridine-preferring nucleoside hydrolase" evidence="3">
    <location>
        <begin position="3"/>
        <end position="309"/>
    </location>
</feature>
<dbReference type="InterPro" id="IPR036452">
    <property type="entry name" value="Ribo_hydro-like"/>
</dbReference>
<dbReference type="SUPFAM" id="SSF53590">
    <property type="entry name" value="Nucleoside hydrolase"/>
    <property type="match status" value="1"/>
</dbReference>
<keyword evidence="5" id="KW-1185">Reference proteome</keyword>
<evidence type="ECO:0000313" key="4">
    <source>
        <dbReference type="EMBL" id="TWP49965.1"/>
    </source>
</evidence>
<dbReference type="OrthoDB" id="9797882at2"/>
<dbReference type="PANTHER" id="PTHR12304">
    <property type="entry name" value="INOSINE-URIDINE PREFERRING NUCLEOSIDE HYDROLASE"/>
    <property type="match status" value="1"/>
</dbReference>
<comment type="caution">
    <text evidence="4">The sequence shown here is derived from an EMBL/GenBank/DDBJ whole genome shotgun (WGS) entry which is preliminary data.</text>
</comment>
<dbReference type="CDD" id="cd02650">
    <property type="entry name" value="nuc_hydro_CaPnhB"/>
    <property type="match status" value="1"/>
</dbReference>
<evidence type="ECO:0000256" key="1">
    <source>
        <dbReference type="ARBA" id="ARBA00022801"/>
    </source>
</evidence>
<dbReference type="GO" id="GO:0005829">
    <property type="term" value="C:cytosol"/>
    <property type="evidence" value="ECO:0007669"/>
    <property type="project" value="TreeGrafter"/>
</dbReference>
<dbReference type="Proteomes" id="UP000316639">
    <property type="component" value="Unassembled WGS sequence"/>
</dbReference>
<proteinExistence type="predicted"/>
<gene>
    <name evidence="4" type="ORF">FKR81_22295</name>
</gene>
<dbReference type="InterPro" id="IPR023186">
    <property type="entry name" value="IUNH"/>
</dbReference>
<dbReference type="InterPro" id="IPR001910">
    <property type="entry name" value="Inosine/uridine_hydrolase_dom"/>
</dbReference>
<dbReference type="GO" id="GO:0008477">
    <property type="term" value="F:purine nucleosidase activity"/>
    <property type="evidence" value="ECO:0007669"/>
    <property type="project" value="TreeGrafter"/>
</dbReference>
<evidence type="ECO:0000256" key="2">
    <source>
        <dbReference type="ARBA" id="ARBA00023295"/>
    </source>
</evidence>
<protein>
    <submittedName>
        <fullName evidence="4">Nucleoside hydrolase</fullName>
    </submittedName>
</protein>
<dbReference type="AlphaFoldDB" id="A0A563ER39"/>
<sequence length="323" mass="34657">MRIIVDTDPGVDDAFALFYLAAEPDVEIVAVGSVHGNAPTPVTTANSLRLLELLGLEHVPVARGALRPLAQPLMTAEAVHGDDGLGGFAGPEPRTEPVDESAAEQLVRLARQNPGKLTLLALGPLTNVALALQLEPELPKLLAKVVVMGGALTVPGNITSYAEANFWHDPEAADLVLDAGFGDLTIIGLDVTMESHADTAWLTRLAEIDGPIAKYARDIVGFYANFYESFLGKPGFVPHDSLAVAIMIDPDLATYREERLAIELTGRHTRGQLVADLRYLAPGSPFDRDIAKDRTPAKYAVTVDTATFLERHLDRIKCCTPPA</sequence>
<evidence type="ECO:0000259" key="3">
    <source>
        <dbReference type="Pfam" id="PF01156"/>
    </source>
</evidence>
<reference evidence="4 5" key="1">
    <citation type="submission" date="2019-07" db="EMBL/GenBank/DDBJ databases">
        <title>Lentzea xizangensis sp. nov., isolated from Qinghai-Tibetan Plateau Soils.</title>
        <authorList>
            <person name="Huang J."/>
        </authorList>
    </citation>
    <scope>NUCLEOTIDE SEQUENCE [LARGE SCALE GENOMIC DNA]</scope>
    <source>
        <strain evidence="4 5">FXJ1.1311</strain>
    </source>
</reference>
<dbReference type="Gene3D" id="3.90.245.10">
    <property type="entry name" value="Ribonucleoside hydrolase-like"/>
    <property type="match status" value="1"/>
</dbReference>
<dbReference type="Pfam" id="PF01156">
    <property type="entry name" value="IU_nuc_hydro"/>
    <property type="match status" value="1"/>
</dbReference>
<accession>A0A563ER39</accession>
<dbReference type="RefSeq" id="WP_146354065.1">
    <property type="nucleotide sequence ID" value="NZ_VOBR01000014.1"/>
</dbReference>
<name>A0A563ER39_9PSEU</name>
<dbReference type="PANTHER" id="PTHR12304:SF4">
    <property type="entry name" value="URIDINE NUCLEOSIDASE"/>
    <property type="match status" value="1"/>
</dbReference>
<evidence type="ECO:0000313" key="5">
    <source>
        <dbReference type="Proteomes" id="UP000316639"/>
    </source>
</evidence>
<dbReference type="GO" id="GO:0006152">
    <property type="term" value="P:purine nucleoside catabolic process"/>
    <property type="evidence" value="ECO:0007669"/>
    <property type="project" value="TreeGrafter"/>
</dbReference>
<keyword evidence="2" id="KW-0326">Glycosidase</keyword>
<dbReference type="EMBL" id="VOBR01000014">
    <property type="protein sequence ID" value="TWP49965.1"/>
    <property type="molecule type" value="Genomic_DNA"/>
</dbReference>
<organism evidence="4 5">
    <name type="scientific">Lentzea tibetensis</name>
    <dbReference type="NCBI Taxonomy" id="2591470"/>
    <lineage>
        <taxon>Bacteria</taxon>
        <taxon>Bacillati</taxon>
        <taxon>Actinomycetota</taxon>
        <taxon>Actinomycetes</taxon>
        <taxon>Pseudonocardiales</taxon>
        <taxon>Pseudonocardiaceae</taxon>
        <taxon>Lentzea</taxon>
    </lineage>
</organism>
<keyword evidence="1 4" id="KW-0378">Hydrolase</keyword>